<dbReference type="Proteomes" id="UP000527355">
    <property type="component" value="Unassembled WGS sequence"/>
</dbReference>
<evidence type="ECO:0000256" key="1">
    <source>
        <dbReference type="ARBA" id="ARBA00004906"/>
    </source>
</evidence>
<organism evidence="4 5">
    <name type="scientific">Myotis myotis</name>
    <name type="common">Greater mouse-eared bat</name>
    <name type="synonym">Vespertilio myotis</name>
    <dbReference type="NCBI Taxonomy" id="51298"/>
    <lineage>
        <taxon>Eukaryota</taxon>
        <taxon>Metazoa</taxon>
        <taxon>Chordata</taxon>
        <taxon>Craniata</taxon>
        <taxon>Vertebrata</taxon>
        <taxon>Euteleostomi</taxon>
        <taxon>Mammalia</taxon>
        <taxon>Eutheria</taxon>
        <taxon>Laurasiatheria</taxon>
        <taxon>Chiroptera</taxon>
        <taxon>Yangochiroptera</taxon>
        <taxon>Vespertilionidae</taxon>
        <taxon>Myotis</taxon>
    </lineage>
</organism>
<protein>
    <submittedName>
        <fullName evidence="4">Uncharacterized protein</fullName>
    </submittedName>
</protein>
<sequence length="146" mass="15667">MEECACLCGLGSSRGCGCPHERQGPAEMAKAKGKWCPQKSQGQAEKAAAEGKQAPAEKHLEADAAAGCWVGSGRIASPRPPPHCSLQDLRVEMLVVIFAGGYLASLAQVCTKFRRILHIDNIWRRGCREEFGVCETLQNLEAVGTS</sequence>
<evidence type="ECO:0000256" key="2">
    <source>
        <dbReference type="ARBA" id="ARBA00022786"/>
    </source>
</evidence>
<keyword evidence="5" id="KW-1185">Reference proteome</keyword>
<dbReference type="PANTHER" id="PTHR10706:SF130">
    <property type="entry name" value="F-BOX ONLY PROTEIN 31"/>
    <property type="match status" value="1"/>
</dbReference>
<comment type="pathway">
    <text evidence="1">Protein modification; protein ubiquitination.</text>
</comment>
<dbReference type="AlphaFoldDB" id="A0A7J7ZXG7"/>
<name>A0A7J7ZXG7_MYOMY</name>
<dbReference type="PANTHER" id="PTHR10706">
    <property type="entry name" value="F-BOX FAMILY PROTEIN"/>
    <property type="match status" value="1"/>
</dbReference>
<accession>A0A7J7ZXG7</accession>
<reference evidence="4 5" key="1">
    <citation type="journal article" date="2020" name="Nature">
        <title>Six reference-quality genomes reveal evolution of bat adaptations.</title>
        <authorList>
            <person name="Jebb D."/>
            <person name="Huang Z."/>
            <person name="Pippel M."/>
            <person name="Hughes G.M."/>
            <person name="Lavrichenko K."/>
            <person name="Devanna P."/>
            <person name="Winkler S."/>
            <person name="Jermiin L.S."/>
            <person name="Skirmuntt E.C."/>
            <person name="Katzourakis A."/>
            <person name="Burkitt-Gray L."/>
            <person name="Ray D.A."/>
            <person name="Sullivan K.A.M."/>
            <person name="Roscito J.G."/>
            <person name="Kirilenko B.M."/>
            <person name="Davalos L.M."/>
            <person name="Corthals A.P."/>
            <person name="Power M.L."/>
            <person name="Jones G."/>
            <person name="Ransome R.D."/>
            <person name="Dechmann D.K.N."/>
            <person name="Locatelli A.G."/>
            <person name="Puechmaille S.J."/>
            <person name="Fedrigo O."/>
            <person name="Jarvis E.D."/>
            <person name="Hiller M."/>
            <person name="Vernes S.C."/>
            <person name="Myers E.W."/>
            <person name="Teeling E.C."/>
        </authorList>
    </citation>
    <scope>NUCLEOTIDE SEQUENCE [LARGE SCALE GENOMIC DNA]</scope>
    <source>
        <strain evidence="4">MMyoMyo1</strain>
        <tissue evidence="4">Flight muscle</tissue>
    </source>
</reference>
<proteinExistence type="predicted"/>
<feature type="compositionally biased region" description="Low complexity" evidence="3">
    <location>
        <begin position="41"/>
        <end position="54"/>
    </location>
</feature>
<evidence type="ECO:0000256" key="3">
    <source>
        <dbReference type="SAM" id="MobiDB-lite"/>
    </source>
</evidence>
<dbReference type="GO" id="GO:0019005">
    <property type="term" value="C:SCF ubiquitin ligase complex"/>
    <property type="evidence" value="ECO:0007669"/>
    <property type="project" value="TreeGrafter"/>
</dbReference>
<dbReference type="SUPFAM" id="SSF81383">
    <property type="entry name" value="F-box domain"/>
    <property type="match status" value="1"/>
</dbReference>
<evidence type="ECO:0000313" key="4">
    <source>
        <dbReference type="EMBL" id="KAF6379007.1"/>
    </source>
</evidence>
<evidence type="ECO:0000313" key="5">
    <source>
        <dbReference type="Proteomes" id="UP000527355"/>
    </source>
</evidence>
<dbReference type="EMBL" id="JABWUV010000002">
    <property type="protein sequence ID" value="KAF6379007.1"/>
    <property type="molecule type" value="Genomic_DNA"/>
</dbReference>
<dbReference type="VEuPathDB" id="HostDB:LOC118675698"/>
<dbReference type="GO" id="GO:0031146">
    <property type="term" value="P:SCF-dependent proteasomal ubiquitin-dependent protein catabolic process"/>
    <property type="evidence" value="ECO:0007669"/>
    <property type="project" value="TreeGrafter"/>
</dbReference>
<dbReference type="InterPro" id="IPR045048">
    <property type="entry name" value="FBXO31/39"/>
</dbReference>
<keyword evidence="2" id="KW-0833">Ubl conjugation pathway</keyword>
<gene>
    <name evidence="4" type="ORF">mMyoMyo1_009877</name>
</gene>
<comment type="caution">
    <text evidence="4">The sequence shown here is derived from an EMBL/GenBank/DDBJ whole genome shotgun (WGS) entry which is preliminary data.</text>
</comment>
<feature type="region of interest" description="Disordered" evidence="3">
    <location>
        <begin position="29"/>
        <end position="56"/>
    </location>
</feature>
<dbReference type="InterPro" id="IPR036047">
    <property type="entry name" value="F-box-like_dom_sf"/>
</dbReference>